<protein>
    <submittedName>
        <fullName evidence="1">Uncharacterized protein</fullName>
    </submittedName>
</protein>
<organism evidence="1 2">
    <name type="scientific">Litomosoides sigmodontis</name>
    <name type="common">Filarial nematode worm</name>
    <dbReference type="NCBI Taxonomy" id="42156"/>
    <lineage>
        <taxon>Eukaryota</taxon>
        <taxon>Metazoa</taxon>
        <taxon>Ecdysozoa</taxon>
        <taxon>Nematoda</taxon>
        <taxon>Chromadorea</taxon>
        <taxon>Rhabditida</taxon>
        <taxon>Spirurina</taxon>
        <taxon>Spiruromorpha</taxon>
        <taxon>Filarioidea</taxon>
        <taxon>Onchocercidae</taxon>
        <taxon>Litomosoides</taxon>
    </lineage>
</organism>
<reference evidence="1 2" key="1">
    <citation type="submission" date="2018-08" db="EMBL/GenBank/DDBJ databases">
        <authorList>
            <person name="Laetsch R D."/>
            <person name="Stevens L."/>
            <person name="Kumar S."/>
            <person name="Blaxter L. M."/>
        </authorList>
    </citation>
    <scope>NUCLEOTIDE SEQUENCE [LARGE SCALE GENOMIC DNA]</scope>
</reference>
<proteinExistence type="predicted"/>
<dbReference type="AlphaFoldDB" id="A0A3P6U438"/>
<keyword evidence="2" id="KW-1185">Reference proteome</keyword>
<evidence type="ECO:0000313" key="1">
    <source>
        <dbReference type="EMBL" id="VDK88805.1"/>
    </source>
</evidence>
<dbReference type="Proteomes" id="UP000277928">
    <property type="component" value="Unassembled WGS sequence"/>
</dbReference>
<accession>A0A3P6U438</accession>
<dbReference type="EMBL" id="UYRX01001229">
    <property type="protein sequence ID" value="VDK88805.1"/>
    <property type="molecule type" value="Genomic_DNA"/>
</dbReference>
<gene>
    <name evidence="1" type="ORF">NLS_LOCUS8843</name>
</gene>
<evidence type="ECO:0000313" key="2">
    <source>
        <dbReference type="Proteomes" id="UP000277928"/>
    </source>
</evidence>
<name>A0A3P6U438_LITSI</name>
<sequence>MEAEPRLIRNGYKPCVFIDPRDASDHDRVRYCTILDRTNSVDDTELALTDTSMKDCIILYISSINSSSVYISPAFPSVPTGLFIPIFTRKA</sequence>